<accession>A0A804HYJ5</accession>
<keyword evidence="5" id="KW-1185">Reference proteome</keyword>
<dbReference type="GO" id="GO:0008422">
    <property type="term" value="F:beta-glucosidase activity"/>
    <property type="evidence" value="ECO:0007669"/>
    <property type="project" value="UniProtKB-ARBA"/>
</dbReference>
<dbReference type="GO" id="GO:0005975">
    <property type="term" value="P:carbohydrate metabolic process"/>
    <property type="evidence" value="ECO:0007669"/>
    <property type="project" value="InterPro"/>
</dbReference>
<dbReference type="OMA" id="EHEMISE"/>
<dbReference type="InParanoid" id="A0A804HYJ5"/>
<name>A0A804HYJ5_MUSAM</name>
<evidence type="ECO:0000313" key="4">
    <source>
        <dbReference type="EnsemblPlants" id="Ma02_p02580.1"/>
    </source>
</evidence>
<dbReference type="EnsemblPlants" id="Ma02_t02580.1">
    <property type="protein sequence ID" value="Ma02_p02580.1"/>
    <property type="gene ID" value="Ma02_g02580"/>
</dbReference>
<dbReference type="Gramene" id="Ma02_t02580.1">
    <property type="protein sequence ID" value="Ma02_p02580.1"/>
    <property type="gene ID" value="Ma02_g02580"/>
</dbReference>
<keyword evidence="2" id="KW-0378">Hydrolase</keyword>
<dbReference type="InterPro" id="IPR017853">
    <property type="entry name" value="GH"/>
</dbReference>
<evidence type="ECO:0000256" key="1">
    <source>
        <dbReference type="ARBA" id="ARBA00010838"/>
    </source>
</evidence>
<sequence length="114" mass="12979">MACRRSEVNGCDGVTEEVTRRDFPKDFVFGAATSAYQVEGARREGGKGDSIWDVFSEQKDNIKDRSNGDIAVDQYHRYKEDVELMAKLGFGAYRFSISWTRIFPGMLCYPFSLI</sequence>
<dbReference type="InterPro" id="IPR033132">
    <property type="entry name" value="GH_1_N_CS"/>
</dbReference>
<evidence type="ECO:0000313" key="5">
    <source>
        <dbReference type="Proteomes" id="UP000012960"/>
    </source>
</evidence>
<dbReference type="SUPFAM" id="SSF51445">
    <property type="entry name" value="(Trans)glycosidases"/>
    <property type="match status" value="1"/>
</dbReference>
<proteinExistence type="inferred from homology"/>
<dbReference type="PANTHER" id="PTHR10353:SF310">
    <property type="entry name" value="BETA-GLUCOSIDASE 42"/>
    <property type="match status" value="1"/>
</dbReference>
<dbReference type="Pfam" id="PF00232">
    <property type="entry name" value="Glyco_hydro_1"/>
    <property type="match status" value="1"/>
</dbReference>
<dbReference type="PANTHER" id="PTHR10353">
    <property type="entry name" value="GLYCOSYL HYDROLASE"/>
    <property type="match status" value="1"/>
</dbReference>
<evidence type="ECO:0000256" key="3">
    <source>
        <dbReference type="RuleBase" id="RU003690"/>
    </source>
</evidence>
<dbReference type="AlphaFoldDB" id="A0A804HYJ5"/>
<dbReference type="OrthoDB" id="783175at2759"/>
<dbReference type="Proteomes" id="UP000012960">
    <property type="component" value="Unplaced"/>
</dbReference>
<dbReference type="Gene3D" id="3.20.20.80">
    <property type="entry name" value="Glycosidases"/>
    <property type="match status" value="1"/>
</dbReference>
<reference evidence="4" key="1">
    <citation type="submission" date="2021-05" db="UniProtKB">
        <authorList>
            <consortium name="EnsemblPlants"/>
        </authorList>
    </citation>
    <scope>IDENTIFICATION</scope>
    <source>
        <strain evidence="4">subsp. malaccensis</strain>
    </source>
</reference>
<comment type="similarity">
    <text evidence="1 3">Belongs to the glycosyl hydrolase 1 family.</text>
</comment>
<evidence type="ECO:0000256" key="2">
    <source>
        <dbReference type="ARBA" id="ARBA00022801"/>
    </source>
</evidence>
<organism evidence="4 5">
    <name type="scientific">Musa acuminata subsp. malaccensis</name>
    <name type="common">Wild banana</name>
    <name type="synonym">Musa malaccensis</name>
    <dbReference type="NCBI Taxonomy" id="214687"/>
    <lineage>
        <taxon>Eukaryota</taxon>
        <taxon>Viridiplantae</taxon>
        <taxon>Streptophyta</taxon>
        <taxon>Embryophyta</taxon>
        <taxon>Tracheophyta</taxon>
        <taxon>Spermatophyta</taxon>
        <taxon>Magnoliopsida</taxon>
        <taxon>Liliopsida</taxon>
        <taxon>Zingiberales</taxon>
        <taxon>Musaceae</taxon>
        <taxon>Musa</taxon>
    </lineage>
</organism>
<evidence type="ECO:0008006" key="6">
    <source>
        <dbReference type="Google" id="ProtNLM"/>
    </source>
</evidence>
<protein>
    <recommendedName>
        <fullName evidence="6">Beta-glucosidase</fullName>
    </recommendedName>
</protein>
<dbReference type="InterPro" id="IPR001360">
    <property type="entry name" value="Glyco_hydro_1"/>
</dbReference>
<dbReference type="PROSITE" id="PS00653">
    <property type="entry name" value="GLYCOSYL_HYDROL_F1_2"/>
    <property type="match status" value="1"/>
</dbReference>